<dbReference type="GeneID" id="94193089"/>
<dbReference type="EMBL" id="BPLF01000001">
    <property type="protein sequence ID" value="GIX61606.1"/>
    <property type="molecule type" value="Genomic_DNA"/>
</dbReference>
<accession>A0AAV4LNK3</accession>
<gene>
    <name evidence="1" type="ORF">BcabD6B2_10410</name>
</gene>
<evidence type="ECO:0000313" key="2">
    <source>
        <dbReference type="Proteomes" id="UP001497744"/>
    </source>
</evidence>
<name>A0AAV4LNK3_BABCB</name>
<protein>
    <submittedName>
        <fullName evidence="1">Variant erythrocyte surface antigen-1 family protein</fullName>
    </submittedName>
</protein>
<dbReference type="Pfam" id="PF12785">
    <property type="entry name" value="VESA1_N"/>
    <property type="match status" value="1"/>
</dbReference>
<sequence length="136" mass="15733">MLSMWFGPTRLQGTKQGSHVADSALGGFRTEFQEAKSETSYAEFLQKLREVGIQEWKEQSQATSSHFLSGLYFLSQAYFQHKQSQMPKDAIKPPSTIRQMLYFLAALPYTAQFDELDAYITNHFKGACSEYQWRQR</sequence>
<dbReference type="RefSeq" id="XP_067713677.1">
    <property type="nucleotide sequence ID" value="XM_067857576.1"/>
</dbReference>
<proteinExistence type="predicted"/>
<comment type="caution">
    <text evidence="1">The sequence shown here is derived from an EMBL/GenBank/DDBJ whole genome shotgun (WGS) entry which is preliminary data.</text>
</comment>
<dbReference type="InterPro" id="IPR024751">
    <property type="entry name" value="VESA1"/>
</dbReference>
<dbReference type="AlphaFoldDB" id="A0AAV4LNK3"/>
<evidence type="ECO:0000313" key="1">
    <source>
        <dbReference type="EMBL" id="GIX61606.1"/>
    </source>
</evidence>
<dbReference type="Proteomes" id="UP001497744">
    <property type="component" value="Unassembled WGS sequence"/>
</dbReference>
<keyword evidence="2" id="KW-1185">Reference proteome</keyword>
<reference evidence="1 2" key="1">
    <citation type="submission" date="2021-06" db="EMBL/GenBank/DDBJ databases">
        <title>Genome sequence of Babesia caballi.</title>
        <authorList>
            <person name="Yamagishi J."/>
            <person name="Kidaka T."/>
            <person name="Ochi A."/>
        </authorList>
    </citation>
    <scope>NUCLEOTIDE SEQUENCE [LARGE SCALE GENOMIC DNA]</scope>
    <source>
        <strain evidence="1">USDA-D6B2</strain>
    </source>
</reference>
<organism evidence="1 2">
    <name type="scientific">Babesia caballi</name>
    <dbReference type="NCBI Taxonomy" id="5871"/>
    <lineage>
        <taxon>Eukaryota</taxon>
        <taxon>Sar</taxon>
        <taxon>Alveolata</taxon>
        <taxon>Apicomplexa</taxon>
        <taxon>Aconoidasida</taxon>
        <taxon>Piroplasmida</taxon>
        <taxon>Babesiidae</taxon>
        <taxon>Babesia</taxon>
    </lineage>
</organism>